<dbReference type="PANTHER" id="PTHR47473">
    <property type="entry name" value="BTA1P"/>
    <property type="match status" value="1"/>
</dbReference>
<dbReference type="EMBL" id="SWFT01000163">
    <property type="protein sequence ID" value="KAA8896703.1"/>
    <property type="molecule type" value="Genomic_DNA"/>
</dbReference>
<dbReference type="Pfam" id="PF11899">
    <property type="entry name" value="DUF3419"/>
    <property type="match status" value="1"/>
</dbReference>
<dbReference type="CDD" id="cd02440">
    <property type="entry name" value="AdoMet_MTases"/>
    <property type="match status" value="1"/>
</dbReference>
<evidence type="ECO:0000313" key="3">
    <source>
        <dbReference type="Proteomes" id="UP000449547"/>
    </source>
</evidence>
<dbReference type="Gene3D" id="3.40.50.150">
    <property type="entry name" value="Vaccinia Virus protein VP39"/>
    <property type="match status" value="1"/>
</dbReference>
<reference evidence="2 3" key="1">
    <citation type="submission" date="2019-07" db="EMBL/GenBank/DDBJ databases">
        <title>Genome assembly of two rare yeast pathogens: Diutina rugosa and Trichomonascus ciferrii.</title>
        <authorList>
            <person name="Mixao V."/>
            <person name="Saus E."/>
            <person name="Hansen A."/>
            <person name="Lass-Flor C."/>
            <person name="Gabaldon T."/>
        </authorList>
    </citation>
    <scope>NUCLEOTIDE SEQUENCE [LARGE SCALE GENOMIC DNA]</scope>
    <source>
        <strain evidence="2 3">CBS 613</strain>
    </source>
</reference>
<dbReference type="OrthoDB" id="10253390at2759"/>
<dbReference type="InterPro" id="IPR021829">
    <property type="entry name" value="DUF3419"/>
</dbReference>
<name>A0A642UCH0_DIURU</name>
<dbReference type="GeneID" id="54784366"/>
<dbReference type="Proteomes" id="UP000449547">
    <property type="component" value="Unassembled WGS sequence"/>
</dbReference>
<dbReference type="PANTHER" id="PTHR47473:SF1">
    <property type="entry name" value="METHYLTRANSFERASE DOMAIN-CONTAINING PROTEIN"/>
    <property type="match status" value="1"/>
</dbReference>
<evidence type="ECO:0000259" key="1">
    <source>
        <dbReference type="Pfam" id="PF13649"/>
    </source>
</evidence>
<dbReference type="AlphaFoldDB" id="A0A642UCH0"/>
<dbReference type="SUPFAM" id="SSF53335">
    <property type="entry name" value="S-adenosyl-L-methionine-dependent methyltransferases"/>
    <property type="match status" value="1"/>
</dbReference>
<protein>
    <recommendedName>
        <fullName evidence="1">Methyltransferase domain-containing protein</fullName>
    </recommendedName>
</protein>
<dbReference type="Pfam" id="PF13649">
    <property type="entry name" value="Methyltransf_25"/>
    <property type="match status" value="1"/>
</dbReference>
<proteinExistence type="predicted"/>
<keyword evidence="3" id="KW-1185">Reference proteome</keyword>
<feature type="domain" description="Methyltransferase" evidence="1">
    <location>
        <begin position="122"/>
        <end position="219"/>
    </location>
</feature>
<dbReference type="InterPro" id="IPR029063">
    <property type="entry name" value="SAM-dependent_MTases_sf"/>
</dbReference>
<dbReference type="VEuPathDB" id="FungiDB:DIURU_005715"/>
<organism evidence="2 3">
    <name type="scientific">Diutina rugosa</name>
    <name type="common">Yeast</name>
    <name type="synonym">Candida rugosa</name>
    <dbReference type="NCBI Taxonomy" id="5481"/>
    <lineage>
        <taxon>Eukaryota</taxon>
        <taxon>Fungi</taxon>
        <taxon>Dikarya</taxon>
        <taxon>Ascomycota</taxon>
        <taxon>Saccharomycotina</taxon>
        <taxon>Pichiomycetes</taxon>
        <taxon>Debaryomycetaceae</taxon>
        <taxon>Diutina</taxon>
    </lineage>
</organism>
<dbReference type="InterPro" id="IPR041698">
    <property type="entry name" value="Methyltransf_25"/>
</dbReference>
<dbReference type="OMA" id="VCDFYVQ"/>
<accession>A0A642UCH0</accession>
<evidence type="ECO:0000313" key="2">
    <source>
        <dbReference type="EMBL" id="KAA8896703.1"/>
    </source>
</evidence>
<dbReference type="RefSeq" id="XP_034009563.1">
    <property type="nucleotide sequence ID" value="XM_034158728.1"/>
</dbReference>
<comment type="caution">
    <text evidence="2">The sequence shown here is derived from an EMBL/GenBank/DDBJ whole genome shotgun (WGS) entry which is preliminary data.</text>
</comment>
<sequence>MLWERGRYSMVDIDLLPEFTSLQLVTFASVVCASVYAYSKLNDTLRSVPVFCWACFVKPFFESFTHKPIATGGSNQQALEVFYSGQAHIYDQTRRVLLQGREECLQLALAHVPKKRDLVWIDIGGGTGANIESMDKYAKIATYFKSVYLVDLSPSLCKVARERFAQKGWTNVHVIEADACGFTIDEAAADLITFSYSLSMIPTFNSTIDYAVSLLDPSGIVASVDFGIQSGDTSMGRTDTLGGSVNRHYPWILRNFWRIWFEADRVFLDSARRNYLEYKFGTVKSLNCYNNTLGKIPYYIWVGCLKHKSDQLLHRINCLATESPYLAPHDSPVLDTSDVPVSKGHAAALDNLKKLLPYPSMYYQKEAWRVYYDETNPLANQFKDTYIYAFTWEDPREDDNILHFSSNDTVLAITSAGDNILHYASLPNPPKRIHAVDLNPAQNHLLELKLACLRTLPHEQVFAMFGDGKIPNFKSLLLNKLAPHLSSQAFQFWWHKSWTFDPKGRGLYDTGFSKWGIRIGRWIFSLFGVTDKVKEICEATTMKQQLDIWNNYLKRSLFNPFVARMLVGNPIFLWRALGVPTNQAKMMGKSVLKYVVDTLDPVLERSLISKDNYFYYVCLMGKFAYDNCPQYLSLKGYKRLSAAGPESPLSNVRIHTDTLNEVFARLSDKTISIAIIMDHMDWFNPQGTEAYNEIAALKKCLAPNGRVMLRSASTKPWYLETFAELGFDCKPAAIRKSGHSIDRINMYASTWVCTKIDDTVDAEVNIPSRRRMSSLQLDNLK</sequence>
<gene>
    <name evidence="2" type="ORF">DIURU_005715</name>
</gene>